<name>A0A8J2BPY0_9BACT</name>
<accession>A0A8J2BPY0</accession>
<dbReference type="Proteomes" id="UP000663859">
    <property type="component" value="Unassembled WGS sequence"/>
</dbReference>
<protein>
    <submittedName>
        <fullName evidence="1">Uncharacterized protein</fullName>
    </submittedName>
</protein>
<dbReference type="EMBL" id="CAJNOB010000016">
    <property type="protein sequence ID" value="CAF0697763.1"/>
    <property type="molecule type" value="Genomic_DNA"/>
</dbReference>
<sequence length="89" mass="9794">MEEAPSRGLVWVFGVNSANAAGVAGICSLRFRRKSKSSFIQRKTGKFPFTSLASPPGRVRNALNPERVSPLIAKTLGIGRPPRLRWMGW</sequence>
<keyword evidence="2" id="KW-1185">Reference proteome</keyword>
<proteinExistence type="predicted"/>
<reference evidence="1" key="1">
    <citation type="submission" date="2021-02" db="EMBL/GenBank/DDBJ databases">
        <authorList>
            <person name="Cremers G."/>
            <person name="Picone N."/>
        </authorList>
    </citation>
    <scope>NUCLEOTIDE SEQUENCE</scope>
    <source>
        <strain evidence="1">PQ17</strain>
    </source>
</reference>
<dbReference type="AlphaFoldDB" id="A0A8J2BPY0"/>
<comment type="caution">
    <text evidence="1">The sequence shown here is derived from an EMBL/GenBank/DDBJ whole genome shotgun (WGS) entry which is preliminary data.</text>
</comment>
<evidence type="ECO:0000313" key="2">
    <source>
        <dbReference type="Proteomes" id="UP000663859"/>
    </source>
</evidence>
<evidence type="ECO:0000313" key="1">
    <source>
        <dbReference type="EMBL" id="CAF0697763.1"/>
    </source>
</evidence>
<gene>
    <name evidence="1" type="ORF">MPNT_230010</name>
</gene>
<organism evidence="1 2">
    <name type="scientific">Candidatus Methylacidithermus pantelleriae</name>
    <dbReference type="NCBI Taxonomy" id="2744239"/>
    <lineage>
        <taxon>Bacteria</taxon>
        <taxon>Pseudomonadati</taxon>
        <taxon>Verrucomicrobiota</taxon>
        <taxon>Methylacidiphilae</taxon>
        <taxon>Methylacidiphilales</taxon>
        <taxon>Methylacidiphilaceae</taxon>
        <taxon>Candidatus Methylacidithermus</taxon>
    </lineage>
</organism>